<reference evidence="3" key="1">
    <citation type="submission" date="2020-01" db="EMBL/GenBank/DDBJ databases">
        <authorList>
            <person name="Meier V. D."/>
            <person name="Meier V D."/>
        </authorList>
    </citation>
    <scope>NUCLEOTIDE SEQUENCE</scope>
    <source>
        <strain evidence="3">HLG_WM_MAG_05</strain>
    </source>
</reference>
<protein>
    <submittedName>
        <fullName evidence="3">Uncharacterized protein</fullName>
    </submittedName>
</protein>
<dbReference type="EMBL" id="CACVAU010000091">
    <property type="protein sequence ID" value="CAA6827312.1"/>
    <property type="molecule type" value="Genomic_DNA"/>
</dbReference>
<feature type="transmembrane region" description="Helical" evidence="1">
    <location>
        <begin position="683"/>
        <end position="700"/>
    </location>
</feature>
<feature type="transmembrane region" description="Helical" evidence="1">
    <location>
        <begin position="1196"/>
        <end position="1220"/>
    </location>
</feature>
<accession>A0A6S6U344</accession>
<keyword evidence="1" id="KW-0472">Membrane</keyword>
<keyword evidence="1" id="KW-1133">Transmembrane helix</keyword>
<sequence length="1347" mass="153009">MQKIIQFLFLFLFLFLSTSPLQAIEENKIPPSLLQWKAWVLDDVKEKDCPINYTTGTAQCSWFSEVKIMLENQRINFSMNVRLYKEKTKVKLPHAHLSWVKDVLVNGEKGLVLGESAELLLDKGAYEITGVIELKEDVKYIQLPKNIALVSFSKNSQLVSNAKVDANARLWLNQEKRDASEKGTLVVSLYRKVLDGHPLRMQTYLHLRVSGKMRSVVLDGILVEGFLPTAVKSSLNASITEDKKLEVEVKAGEWTVVVDTYNPKDVQSLEKPSYTFNYANEEIWTFESNVNYRTVEVGGVSAIDPSQTTLPKIWRKLPAYLVEEGKQFRIKELYKSAKQQQKNELALERRMWLDFDGQGYTISDSIDATISQVRRLEATNILDLASASINNQPTLITTLDKSEQKGIELREPNMNITASSRYEGEVGLIPANGWDEKFSTVSTLLNLPPGWRLFGAFGSDNKTTAWLEKWNLMDIFLVLLLGIAIYQLYGLKWAVPATLFLILLWHEEDAPTIVWLFVLALVAILRVVSEGRLKKVLQLFMAVTVAMAVLQVLSFAVYEIRTALYPQLEKEYYDSFVDNSYYETKADKEFQQEVENDVLMQDEVLMSSKVTQSYRGKNAYAKKLKEKDYSQIMQNRIDPNAVVQTGVAKPKWEWHTHQFSWQSGVGSADRLELWLISPMMNKVLKVLNIVGMLFLLYMFLREFGRSMMPSIKENIGLGQTAKMALFISLLAISPNTLKAEVPSEKILLELKEKLMVKPPCLPHCASMEQLEVEINDEFMQVSMNISAVQEIAVPILGNRNSWLPEKVMLNGSKAISLNLDSSGGLWVMLTKGVHEVVLSGSIKGHHQIMLPSRLAIHNFSSSVNNAMWRVGSDHKSYVEISNLNIENQKAKEASKIEPLVEVERTFYFGQRWYVDTKVKLLNKIDKPYSLMYDLLESESILNKEIELKDNQAVLHLSNKKRTYSWRSSLPITKALTLKASQQNQLLEVWQMDIASIWDMTYQGIEPVEQLKVNDALMPRFKPWHDEVLTLNLEKAKAVKGENLTIESSKVKLSQSGRYRDVTLDLSLKSSQAGQYIISLKSVTELKPTVIDGRTHYLKISDGEVSIPLQAKAQKVKLSWREERGTDVQYDFSSIDLGKTSTNNTIQLTLAQNRWILWTSGPIFGPAVLLWGVLLAVLLFALILGRIKGSPLKSRDWLLLGVGVSTTSIMIMLPIIIWIFLLRFKEFKGDALLGWKRNFTQILLVILTLIAIGTIIGAVSFGLLGNPEMMIAGNNSYGNHLGWYSDRIAGTVPEPSVVSVSIWYYRALMLLWSIWIAFSLIKWLKWAWAVFTQGDLWSSKIKKEIKKA</sequence>
<feature type="signal peptide" evidence="2">
    <location>
        <begin position="1"/>
        <end position="23"/>
    </location>
</feature>
<name>A0A6S6U344_9BACT</name>
<feature type="transmembrane region" description="Helical" evidence="1">
    <location>
        <begin position="1301"/>
        <end position="1320"/>
    </location>
</feature>
<feature type="transmembrane region" description="Helical" evidence="1">
    <location>
        <begin position="512"/>
        <end position="529"/>
    </location>
</feature>
<evidence type="ECO:0000256" key="1">
    <source>
        <dbReference type="SAM" id="Phobius"/>
    </source>
</evidence>
<feature type="chain" id="PRO_5027991242" evidence="2">
    <location>
        <begin position="24"/>
        <end position="1347"/>
    </location>
</feature>
<evidence type="ECO:0000256" key="2">
    <source>
        <dbReference type="SAM" id="SignalP"/>
    </source>
</evidence>
<keyword evidence="1" id="KW-0812">Transmembrane</keyword>
<proteinExistence type="predicted"/>
<feature type="transmembrane region" description="Helical" evidence="1">
    <location>
        <begin position="536"/>
        <end position="558"/>
    </location>
</feature>
<keyword evidence="2" id="KW-0732">Signal</keyword>
<evidence type="ECO:0000313" key="3">
    <source>
        <dbReference type="EMBL" id="CAA6827312.1"/>
    </source>
</evidence>
<gene>
    <name evidence="3" type="ORF">HELGO_WM9289</name>
</gene>
<feature type="transmembrane region" description="Helical" evidence="1">
    <location>
        <begin position="1162"/>
        <end position="1184"/>
    </location>
</feature>
<feature type="transmembrane region" description="Helical" evidence="1">
    <location>
        <begin position="1241"/>
        <end position="1263"/>
    </location>
</feature>
<feature type="transmembrane region" description="Helical" evidence="1">
    <location>
        <begin position="491"/>
        <end position="506"/>
    </location>
</feature>
<organism evidence="3">
    <name type="scientific">uncultured Sulfurovum sp</name>
    <dbReference type="NCBI Taxonomy" id="269237"/>
    <lineage>
        <taxon>Bacteria</taxon>
        <taxon>Pseudomonadati</taxon>
        <taxon>Campylobacterota</taxon>
        <taxon>Epsilonproteobacteria</taxon>
        <taxon>Campylobacterales</taxon>
        <taxon>Sulfurovaceae</taxon>
        <taxon>Sulfurovum</taxon>
        <taxon>environmental samples</taxon>
    </lineage>
</organism>